<name>A0A9P0CT61_9CUCU</name>
<dbReference type="InterPro" id="IPR051436">
    <property type="entry name" value="Autophagy-related_EPG5"/>
</dbReference>
<evidence type="ECO:0008006" key="8">
    <source>
        <dbReference type="Google" id="ProtNLM"/>
    </source>
</evidence>
<evidence type="ECO:0000256" key="1">
    <source>
        <dbReference type="ARBA" id="ARBA00010948"/>
    </source>
</evidence>
<dbReference type="Pfam" id="PF26103">
    <property type="entry name" value="TPR_Epg5"/>
    <property type="match status" value="1"/>
</dbReference>
<feature type="domain" description="Epg5-like central TPR repeats" evidence="4">
    <location>
        <begin position="1589"/>
        <end position="1982"/>
    </location>
</feature>
<evidence type="ECO:0000313" key="6">
    <source>
        <dbReference type="EMBL" id="CAH1105600.1"/>
    </source>
</evidence>
<feature type="compositionally biased region" description="Polar residues" evidence="3">
    <location>
        <begin position="24"/>
        <end position="36"/>
    </location>
</feature>
<keyword evidence="7" id="KW-1185">Reference proteome</keyword>
<evidence type="ECO:0000259" key="4">
    <source>
        <dbReference type="Pfam" id="PF26103"/>
    </source>
</evidence>
<evidence type="ECO:0000256" key="3">
    <source>
        <dbReference type="SAM" id="MobiDB-lite"/>
    </source>
</evidence>
<dbReference type="PANTHER" id="PTHR31139:SF4">
    <property type="entry name" value="ECTOPIC P GRANULES PROTEIN 5 HOMOLOG"/>
    <property type="match status" value="1"/>
</dbReference>
<gene>
    <name evidence="6" type="ORF">PSYICH_LOCUS6470</name>
</gene>
<sequence>MEIEKENLQTKKKKKNKQKTEIKSNTTTQQSSSIKNQDYFESIPTSTVEQIPTIECSTSADRVKKEINPTKETSNIQQNIEKTAHEQTVETIQDNKTLQDNVEPPIQCPETVHQYDVTNIYGSLDKVGNKSSEKSGEESELLHRSMSKELEEALNESTKKMIEPEKILMNNKQIIKEIEKQDIIYEKTREVTNTNLKEIEFPMGIKPYTESQLSALYYNQELETLDDFIKQYVQAELKGAVMKQHPLYELLINYLRIQEKITGNTMELDQIRKEYKALQEDLWTIETVTVTGKGVCQDGAAVSASHSYNRSIFHRSVFQNIVRILGNVQDLTYENHALYSYTAEDLRLQIELYLQSVIYNSINVTQLSKDAPVALTVHDESPHLKPYLGELRMCISILFSFQRKLVREIKFIKESRSWLSQLVAVLLRVANYQDHIFILNHILRCPAGVGSWASSFIQTPLNINSTDSPFANFQINHVLTIFSAILTPVHSREEFLEDLAVKNDTCAEAFWVMVDSDGEDDDNLPIKPLKENDLVAFLNQLPLDDLFRNVLLIRQKNFQDVYDVEAITEHHILRYFAFSTVVLKILYKGIQTYDQPRYNQFSKRLSRFIRHVAQYATDQWEQFLKVQRIEDKAMLQRLQVEYDAFFLRAIYYLYSSQKLGAWQFLAVIPYNMVSIRVLWKIFYFLHSTDNQAKDILNPLVMDNYSEKIWGNELREQFEDKLANLEDAEVYYLLNTFANMALARGEMEMEFVYSSTLDLLQVGFISTTTQESCSKSARILLTHITSKYPHLLSNILKEVKDNIDKIGSLSLYLYEELPLSIWKITDVDLEVISRLLLNNPLTSYESKLSRMILSRLNWDEIPYEIHCDVAILVVQSAYQEPGIENWAWQTILRLKLHISDKAFKEIGRIQELERYDILLKGIREQNCLAIFVTLLMTSWGHLVPLICSKGLSQLLYLQTQQKHEAVLFILYLIVPLFIDSQECIINLEKFQDILMNLLNADRGYISMAKSLVYAQNTVLQQFGNMIETQIVNYNYYNLDSPRCLVRLWTNSLVSIPGWNKDMGIMYLLDVIIRTAFQHTDAVDTIYDILREQSQVGTPQESSGTISSLFKWVSSNNTNGSLISNSLSTYTWLAYIVISVEHEEREHRSGIWNEVLIQLSKQKGKVSVDQAIKKASSSLKVPSFTSSYLCIYRWAQQALDTPLDNPLLPLLWQKFFNLYLARIPNPSIEEKSCVGDKFFDGLVNFTFFKRIKRRLQESVDYFRAKIDLKDEENKELSKKPFYKSCERIFKAFSLWLEEPRLQENNILLKSLPPQYEPGYLVHIMQGENIPWIVFIDSEKLKQEQQSHIRIWRVNNFREKTNVNKPLLNAGSRVESDDPIERIFRRLSSYDKPKTAPSITLYAPVIPNIEFGNKDEMFKSLEQSFKTLKQCAHNHALKLSEQKALDSAYKELVPQQYRSVLNRVKKKVPCKGKNQTCYCGGAAEIILEMQEARINERIDHQIQSNRNTYESLLANALQLSSINLCSASVTIQKTIRTLQSQLHCNPATSELGVELFYNILSLLNDELNSYPPTKTLFSMCLERLGQSHICGVEYEMPRLLKKILQDSNLGEYLAPHFSPCNVGTANLLLMYSTICKEIGQKYDVAFALLSKFEIENWLKVKNPKISQRSQLIQLIIQALTTLGFDPPIEALTLHGLYRRHLLIIFEYQFPEHYGEVLVLLLKASSGNPETNLLPEAVWMDILNFLAQPVVLNLKSPIRDQLRQYAQYQSILQHQELLETAELLARHFTQERLQYGIYGLYPKCRTYMDVYMLFLGIVGHGIIVSMLNTHQGLLGDKLCEKIWPYLRDMFAPWIVPYSMQNLKENMASWIQQLADDRSVLLPWIPADTVFAQKVLCAFRECVSFVLHTLPASSSILSYIWQWYVTCYAHKSVKDHILISIHQTFLTFPWHNFWPSVVDVEFMLKVVDQYLPDCHSFLGHIFMLVPWTNWLNSLNTAPIQLRTRVYQCFLNLMVKLCNEPNVRKNQSDQAKSLLVQAENFDWTILDASFYQYVLDWLVMSCDSSVIFKNDPLDLDYRILHFLKVVANCNGDQPNMSLETLNKRLIFVKTYIKLLSVYANRNKANISRKEQDISILISRQLTDLEVMVNTEEECTVLLKELLCSLNIEHVKNIVLGCYIKWIENKPGNGLIIRSLLNTLGSAVSDYDILASLMEVTINSYFVNTVTDDFQPSWREIGELLNILIPKQTELQQAVLNKSCLLALNAILVQMMSKQNNTEILLNLCLEWMVNVKICESTESKVPLIWCGFLMLVLQHAEKDEPFCGTILHKFAQILLQISDEKGSNKWGRGLLSAIGLSKQGNVSLEFKFLCRALAGYILAQLPEMKGEPQVIRKFANAPAKVGQSGGNTECVKILLTMDFGQSQGKIKECAELALKQIQDSNNSLHNARKFVMLLVKQFYTKPYLIDIG</sequence>
<dbReference type="GO" id="GO:0005737">
    <property type="term" value="C:cytoplasm"/>
    <property type="evidence" value="ECO:0007669"/>
    <property type="project" value="TreeGrafter"/>
</dbReference>
<accession>A0A9P0CT61</accession>
<comment type="similarity">
    <text evidence="1">Belongs to the EPG5 family.</text>
</comment>
<evidence type="ECO:0000256" key="2">
    <source>
        <dbReference type="ARBA" id="ARBA00023006"/>
    </source>
</evidence>
<feature type="domain" description="Epg5-like TPR" evidence="5">
    <location>
        <begin position="1144"/>
        <end position="1334"/>
    </location>
</feature>
<dbReference type="GO" id="GO:0097352">
    <property type="term" value="P:autophagosome maturation"/>
    <property type="evidence" value="ECO:0007669"/>
    <property type="project" value="TreeGrafter"/>
</dbReference>
<protein>
    <recommendedName>
        <fullName evidence="8">Ectopic P granules protein 5 homolog</fullName>
    </recommendedName>
</protein>
<dbReference type="Pfam" id="PF26573">
    <property type="entry name" value="TPR_Epg5_2"/>
    <property type="match status" value="1"/>
</dbReference>
<dbReference type="OrthoDB" id="75419at2759"/>
<reference evidence="6" key="1">
    <citation type="submission" date="2022-01" db="EMBL/GenBank/DDBJ databases">
        <authorList>
            <person name="King R."/>
        </authorList>
    </citation>
    <scope>NUCLEOTIDE SEQUENCE</scope>
</reference>
<evidence type="ECO:0000313" key="7">
    <source>
        <dbReference type="Proteomes" id="UP001153636"/>
    </source>
</evidence>
<organism evidence="6 7">
    <name type="scientific">Psylliodes chrysocephalus</name>
    <dbReference type="NCBI Taxonomy" id="3402493"/>
    <lineage>
        <taxon>Eukaryota</taxon>
        <taxon>Metazoa</taxon>
        <taxon>Ecdysozoa</taxon>
        <taxon>Arthropoda</taxon>
        <taxon>Hexapoda</taxon>
        <taxon>Insecta</taxon>
        <taxon>Pterygota</taxon>
        <taxon>Neoptera</taxon>
        <taxon>Endopterygota</taxon>
        <taxon>Coleoptera</taxon>
        <taxon>Polyphaga</taxon>
        <taxon>Cucujiformia</taxon>
        <taxon>Chrysomeloidea</taxon>
        <taxon>Chrysomelidae</taxon>
        <taxon>Galerucinae</taxon>
        <taxon>Alticini</taxon>
        <taxon>Psylliodes</taxon>
    </lineage>
</organism>
<feature type="region of interest" description="Disordered" evidence="3">
    <location>
        <begin position="1"/>
        <end position="46"/>
    </location>
</feature>
<dbReference type="InterPro" id="IPR058750">
    <property type="entry name" value="TPR_Epg5"/>
</dbReference>
<proteinExistence type="inferred from homology"/>
<dbReference type="InterPro" id="IPR059030">
    <property type="entry name" value="TPR_Epg5_mid"/>
</dbReference>
<keyword evidence="2" id="KW-0072">Autophagy</keyword>
<evidence type="ECO:0000259" key="5">
    <source>
        <dbReference type="Pfam" id="PF26573"/>
    </source>
</evidence>
<dbReference type="PANTHER" id="PTHR31139">
    <property type="entry name" value="ECTOPIC P GRANULES PROTEIN 5 HOMOLOG"/>
    <property type="match status" value="1"/>
</dbReference>
<dbReference type="Proteomes" id="UP001153636">
    <property type="component" value="Chromosome 2"/>
</dbReference>
<dbReference type="EMBL" id="OV651814">
    <property type="protein sequence ID" value="CAH1105600.1"/>
    <property type="molecule type" value="Genomic_DNA"/>
</dbReference>